<evidence type="ECO:0000313" key="2">
    <source>
        <dbReference type="Proteomes" id="UP000216151"/>
    </source>
</evidence>
<dbReference type="SUPFAM" id="SSF54523">
    <property type="entry name" value="Pili subunits"/>
    <property type="match status" value="1"/>
</dbReference>
<dbReference type="InterPro" id="IPR007971">
    <property type="entry name" value="Bundlin"/>
</dbReference>
<dbReference type="InterPro" id="IPR045584">
    <property type="entry name" value="Pilin-like"/>
</dbReference>
<name>A0A269XX03_9PROT</name>
<dbReference type="Proteomes" id="UP000216151">
    <property type="component" value="Unassembled WGS sequence"/>
</dbReference>
<dbReference type="GO" id="GO:0009289">
    <property type="term" value="C:pilus"/>
    <property type="evidence" value="ECO:0007669"/>
    <property type="project" value="InterPro"/>
</dbReference>
<reference evidence="1 2" key="1">
    <citation type="submission" date="2017-04" db="EMBL/GenBank/DDBJ databases">
        <title>Kefir bacterial isolates.</title>
        <authorList>
            <person name="Kim Y."/>
            <person name="Blasche S."/>
            <person name="Patil K.R."/>
        </authorList>
    </citation>
    <scope>NUCLEOTIDE SEQUENCE [LARGE SCALE GENOMIC DNA]</scope>
    <source>
        <strain evidence="1 2">KR</strain>
    </source>
</reference>
<proteinExistence type="predicted"/>
<gene>
    <name evidence="1" type="ORF">B8X00_12275</name>
</gene>
<sequence>MDLIVSILSKYGLQALALVLVMGGVYEAFHKSNAQTASSWESELVTNIDGFFQGGLTARNFSGLNNSVAIKASLVPKGMLNGDGSTIKGPWPNSYVTLSPTSNGMGFMATWSAVSSDDCATFARSQSANMVSVNGTTIDPTNNAAAAGIAMACDAGTSSSTATIAFEHDS</sequence>
<dbReference type="OrthoDB" id="7225007at2"/>
<dbReference type="Gene3D" id="3.30.1690.10">
    <property type="entry name" value="TcpA-like pilin"/>
    <property type="match status" value="1"/>
</dbReference>
<comment type="caution">
    <text evidence="1">The sequence shown here is derived from an EMBL/GenBank/DDBJ whole genome shotgun (WGS) entry which is preliminary data.</text>
</comment>
<dbReference type="Pfam" id="PF05307">
    <property type="entry name" value="Bundlin"/>
    <property type="match status" value="1"/>
</dbReference>
<accession>A0A269XX03</accession>
<keyword evidence="2" id="KW-1185">Reference proteome</keyword>
<dbReference type="RefSeq" id="WP_095350351.1">
    <property type="nucleotide sequence ID" value="NZ_NCXK01000032.1"/>
</dbReference>
<dbReference type="AlphaFoldDB" id="A0A269XX03"/>
<protein>
    <submittedName>
        <fullName evidence="1">Uncharacterized protein</fullName>
    </submittedName>
</protein>
<organism evidence="1 2">
    <name type="scientific">Acetobacter fabarum</name>
    <dbReference type="NCBI Taxonomy" id="483199"/>
    <lineage>
        <taxon>Bacteria</taxon>
        <taxon>Pseudomonadati</taxon>
        <taxon>Pseudomonadota</taxon>
        <taxon>Alphaproteobacteria</taxon>
        <taxon>Acetobacterales</taxon>
        <taxon>Acetobacteraceae</taxon>
        <taxon>Acetobacter</taxon>
    </lineage>
</organism>
<dbReference type="EMBL" id="NCXK01000032">
    <property type="protein sequence ID" value="PAK76976.1"/>
    <property type="molecule type" value="Genomic_DNA"/>
</dbReference>
<evidence type="ECO:0000313" key="1">
    <source>
        <dbReference type="EMBL" id="PAK76976.1"/>
    </source>
</evidence>